<keyword evidence="1" id="KW-1133">Transmembrane helix</keyword>
<proteinExistence type="predicted"/>
<evidence type="ECO:0000256" key="1">
    <source>
        <dbReference type="SAM" id="Phobius"/>
    </source>
</evidence>
<comment type="caution">
    <text evidence="2">The sequence shown here is derived from an EMBL/GenBank/DDBJ whole genome shotgun (WGS) entry which is preliminary data.</text>
</comment>
<keyword evidence="1" id="KW-0812">Transmembrane</keyword>
<name>A0A0F9RHH6_9ZZZZ</name>
<keyword evidence="1" id="KW-0472">Membrane</keyword>
<feature type="transmembrane region" description="Helical" evidence="1">
    <location>
        <begin position="21"/>
        <end position="38"/>
    </location>
</feature>
<feature type="transmembrane region" description="Helical" evidence="1">
    <location>
        <begin position="140"/>
        <end position="160"/>
    </location>
</feature>
<evidence type="ECO:0000313" key="2">
    <source>
        <dbReference type="EMBL" id="KKN24461.1"/>
    </source>
</evidence>
<dbReference type="AlphaFoldDB" id="A0A0F9RHH6"/>
<sequence length="567" mass="67962">MANSSITQIRDQQDKTTLKGVYLFFSVSISLLIFKIMLDVEIIPLLTDEIPISLYLSILSLATILSASFYYIQPNRLLLKILVKICRKSKNYPEYNDINLSNSLDHIFITPERKKFGSKLFFSLTLCLFLITFSGEALDIFFFILVIMVISFSFLIPLLVQDWKLLLQRVKMIYFMKLFIQENKILKNNKNNPVKQFILNLQENLWFEAKSSFSQFLDEYLTIISEPMHKYVLHGELIEKFYDLVFSIYDRFDHFKKQPHHEIANYFFDKINLEISAGIPKSDRNLLDYVEPIIKSLSFIQKFVDTLISWDEWLVWYVFKKEHIELGQIKEQIDKMIKLFNKNDEYNKLKIKQQQAQPEDVKTPQITKLKTEINTQYQKIIMSFTNMENTLILRNIINFFKKDLLKKYFKNLRETVYLLEVDLKLKERMTEKEYQNIFTAISETFKFLIQNYEKTTYQYDISTIFQHIDLLTKFKYDLDKFNIEVDFSKSYRVRFKLDSGLEIIIPFMQEGLFSRKIKDVKTANPHFNFTKDIQVIYDYLERYSSEFNVKIEDEAFWEEKLNFLLKK</sequence>
<organism evidence="2">
    <name type="scientific">marine sediment metagenome</name>
    <dbReference type="NCBI Taxonomy" id="412755"/>
    <lineage>
        <taxon>unclassified sequences</taxon>
        <taxon>metagenomes</taxon>
        <taxon>ecological metagenomes</taxon>
    </lineage>
</organism>
<feature type="transmembrane region" description="Helical" evidence="1">
    <location>
        <begin position="116"/>
        <end position="134"/>
    </location>
</feature>
<feature type="transmembrane region" description="Helical" evidence="1">
    <location>
        <begin position="50"/>
        <end position="72"/>
    </location>
</feature>
<dbReference type="EMBL" id="LAZR01002881">
    <property type="protein sequence ID" value="KKN24461.1"/>
    <property type="molecule type" value="Genomic_DNA"/>
</dbReference>
<accession>A0A0F9RHH6</accession>
<protein>
    <submittedName>
        <fullName evidence="2">Uncharacterized protein</fullName>
    </submittedName>
</protein>
<reference evidence="2" key="1">
    <citation type="journal article" date="2015" name="Nature">
        <title>Complex archaea that bridge the gap between prokaryotes and eukaryotes.</title>
        <authorList>
            <person name="Spang A."/>
            <person name="Saw J.H."/>
            <person name="Jorgensen S.L."/>
            <person name="Zaremba-Niedzwiedzka K."/>
            <person name="Martijn J."/>
            <person name="Lind A.E."/>
            <person name="van Eijk R."/>
            <person name="Schleper C."/>
            <person name="Guy L."/>
            <person name="Ettema T.J."/>
        </authorList>
    </citation>
    <scope>NUCLEOTIDE SEQUENCE</scope>
</reference>
<gene>
    <name evidence="2" type="ORF">LCGC14_0894630</name>
</gene>